<proteinExistence type="predicted"/>
<evidence type="ECO:0000313" key="2">
    <source>
        <dbReference type="EMBL" id="PSR84000.1"/>
    </source>
</evidence>
<evidence type="ECO:0000313" key="3">
    <source>
        <dbReference type="Proteomes" id="UP000186601"/>
    </source>
</evidence>
<feature type="chain" id="PRO_5015318702" evidence="1">
    <location>
        <begin position="16"/>
        <end position="213"/>
    </location>
</feature>
<gene>
    <name evidence="2" type="ORF">PHLCEN_2v5551</name>
</gene>
<dbReference type="PANTHER" id="PTHR33927">
    <property type="entry name" value="TRANSMEMBRANE PROTEIN"/>
    <property type="match status" value="1"/>
</dbReference>
<sequence>MVNILVAAVTAIAAASWVRHYRHKIAIPWFTARKVPVEITTPSARAAETNFQQGLLGRIRRTAMKEYHGFEIISEGIDGGCHYTIAGGQGDPTCSLVSDPPTHLYTRQLKFAGLPYLTHLYRRGIAICTDIGAALSTCVQLDKRFLLWIGSDIEKTFCHVLLATIKHTIPKERGILPGMKIEGRRPDAMKMLKDIYVAYKVEVVLITSNPSNP</sequence>
<dbReference type="PANTHER" id="PTHR33927:SF1">
    <property type="entry name" value="TRANSMEMBRANE PROTEIN"/>
    <property type="match status" value="1"/>
</dbReference>
<dbReference type="InterPro" id="IPR052979">
    <property type="entry name" value="Adenylate-forming_domain"/>
</dbReference>
<organism evidence="2 3">
    <name type="scientific">Hermanssonia centrifuga</name>
    <dbReference type="NCBI Taxonomy" id="98765"/>
    <lineage>
        <taxon>Eukaryota</taxon>
        <taxon>Fungi</taxon>
        <taxon>Dikarya</taxon>
        <taxon>Basidiomycota</taxon>
        <taxon>Agaricomycotina</taxon>
        <taxon>Agaricomycetes</taxon>
        <taxon>Polyporales</taxon>
        <taxon>Meruliaceae</taxon>
        <taxon>Hermanssonia</taxon>
    </lineage>
</organism>
<dbReference type="EMBL" id="MLYV02000546">
    <property type="protein sequence ID" value="PSR84000.1"/>
    <property type="molecule type" value="Genomic_DNA"/>
</dbReference>
<dbReference type="Proteomes" id="UP000186601">
    <property type="component" value="Unassembled WGS sequence"/>
</dbReference>
<comment type="caution">
    <text evidence="2">The sequence shown here is derived from an EMBL/GenBank/DDBJ whole genome shotgun (WGS) entry which is preliminary data.</text>
</comment>
<keyword evidence="1" id="KW-0732">Signal</keyword>
<dbReference type="OrthoDB" id="3142841at2759"/>
<name>A0A2R6P235_9APHY</name>
<keyword evidence="3" id="KW-1185">Reference proteome</keyword>
<reference evidence="2 3" key="1">
    <citation type="submission" date="2018-02" db="EMBL/GenBank/DDBJ databases">
        <title>Genome sequence of the basidiomycete white-rot fungus Phlebia centrifuga.</title>
        <authorList>
            <person name="Granchi Z."/>
            <person name="Peng M."/>
            <person name="de Vries R.P."/>
            <person name="Hilden K."/>
            <person name="Makela M.R."/>
            <person name="Grigoriev I."/>
            <person name="Riley R."/>
        </authorList>
    </citation>
    <scope>NUCLEOTIDE SEQUENCE [LARGE SCALE GENOMIC DNA]</scope>
    <source>
        <strain evidence="2 3">FBCC195</strain>
    </source>
</reference>
<evidence type="ECO:0000256" key="1">
    <source>
        <dbReference type="SAM" id="SignalP"/>
    </source>
</evidence>
<protein>
    <submittedName>
        <fullName evidence="2">Uncharacterized protein</fullName>
    </submittedName>
</protein>
<dbReference type="STRING" id="98765.A0A2R6P235"/>
<dbReference type="AlphaFoldDB" id="A0A2R6P235"/>
<feature type="signal peptide" evidence="1">
    <location>
        <begin position="1"/>
        <end position="15"/>
    </location>
</feature>
<accession>A0A2R6P235</accession>